<keyword evidence="2" id="KW-0479">Metal-binding</keyword>
<dbReference type="PROSITE" id="PS50048">
    <property type="entry name" value="ZN2_CY6_FUNGAL_2"/>
    <property type="match status" value="1"/>
</dbReference>
<comment type="caution">
    <text evidence="7">The sequence shown here is derived from an EMBL/GenBank/DDBJ whole genome shotgun (WGS) entry which is preliminary data.</text>
</comment>
<organism evidence="7 8">
    <name type="scientific">Sphaceloma murrayae</name>
    <dbReference type="NCBI Taxonomy" id="2082308"/>
    <lineage>
        <taxon>Eukaryota</taxon>
        <taxon>Fungi</taxon>
        <taxon>Dikarya</taxon>
        <taxon>Ascomycota</taxon>
        <taxon>Pezizomycotina</taxon>
        <taxon>Dothideomycetes</taxon>
        <taxon>Dothideomycetidae</taxon>
        <taxon>Myriangiales</taxon>
        <taxon>Elsinoaceae</taxon>
        <taxon>Sphaceloma</taxon>
    </lineage>
</organism>
<accession>A0A2K1QQ00</accession>
<keyword evidence="8" id="KW-1185">Reference proteome</keyword>
<dbReference type="GO" id="GO:0006351">
    <property type="term" value="P:DNA-templated transcription"/>
    <property type="evidence" value="ECO:0007669"/>
    <property type="project" value="InterPro"/>
</dbReference>
<sequence length="517" mass="58852">MRNAKACLQCRNLKRKCTTSSQSGPCDHCAKKQVACSLTQPVAPRSNHRQTDKIQPLVPKPEHILEVSLNIPKRVVIDLVELYIYNIHDRPHSLFHLQTLRRQVGSGSVSLHLLYAICAVGCRFSQQLWIRKMEDDLTKESRRLAHAELSSASIELVQTLIILANLFVARHDASTEALYFSMAIRLMQIMDLRGPPSESALDKDLHKRIWWALYMADRWCSSALGIPRQLDDSIFSVGLPIEENRFQALTAEVHPDHVDPRPGMWGYNALLAQGFAHVLDLNRQIVDGKRLRISVDDRVCEIRNEIREWVDNLPEDLVCNEENLVRHQKAGTGGLFVALHLGYFHYSMLLHFYYLDARLDQDDAVVNYAKQCKADALRYSRFLHRSRQLPGCEAVYLTVAHMTIVSSSVLLHTLLFGDDEEVSAAKECLTNNFEALIISRLTKFQQQCLRSAAESTHEMDPWMLRFLVEYALPFDDKPNPSASQGALSPPEDDQLLARNHFATQALHSLRQSPVNFT</sequence>
<dbReference type="Gene3D" id="4.10.240.10">
    <property type="entry name" value="Zn(2)-C6 fungal-type DNA-binding domain"/>
    <property type="match status" value="1"/>
</dbReference>
<evidence type="ECO:0000256" key="3">
    <source>
        <dbReference type="ARBA" id="ARBA00023015"/>
    </source>
</evidence>
<feature type="domain" description="Zn(2)-C6 fungal-type" evidence="6">
    <location>
        <begin position="6"/>
        <end position="38"/>
    </location>
</feature>
<dbReference type="AlphaFoldDB" id="A0A2K1QQ00"/>
<dbReference type="SMART" id="SM00906">
    <property type="entry name" value="Fungal_trans"/>
    <property type="match status" value="1"/>
</dbReference>
<dbReference type="PANTHER" id="PTHR47338:SF16">
    <property type="entry name" value="TRANSCRIPTION FACTOR, PUTATIVE (AFU_ORTHOLOGUE AFUA_2G09360)-RELATED"/>
    <property type="match status" value="1"/>
</dbReference>
<dbReference type="SMART" id="SM00066">
    <property type="entry name" value="GAL4"/>
    <property type="match status" value="1"/>
</dbReference>
<dbReference type="STRING" id="2082308.A0A2K1QQ00"/>
<evidence type="ECO:0000256" key="2">
    <source>
        <dbReference type="ARBA" id="ARBA00022723"/>
    </source>
</evidence>
<dbReference type="Proteomes" id="UP000243797">
    <property type="component" value="Unassembled WGS sequence"/>
</dbReference>
<dbReference type="GO" id="GO:0000981">
    <property type="term" value="F:DNA-binding transcription factor activity, RNA polymerase II-specific"/>
    <property type="evidence" value="ECO:0007669"/>
    <property type="project" value="InterPro"/>
</dbReference>
<reference evidence="7 8" key="1">
    <citation type="submission" date="2017-06" db="EMBL/GenBank/DDBJ databases">
        <title>Draft genome sequence of a variant of Elsinoe murrayae.</title>
        <authorList>
            <person name="Cheng Q."/>
        </authorList>
    </citation>
    <scope>NUCLEOTIDE SEQUENCE [LARGE SCALE GENOMIC DNA]</scope>
    <source>
        <strain evidence="7 8">CQ-2017a</strain>
    </source>
</reference>
<keyword evidence="5" id="KW-0539">Nucleus</keyword>
<evidence type="ECO:0000313" key="7">
    <source>
        <dbReference type="EMBL" id="PNS17167.1"/>
    </source>
</evidence>
<evidence type="ECO:0000313" key="8">
    <source>
        <dbReference type="Proteomes" id="UP000243797"/>
    </source>
</evidence>
<evidence type="ECO:0000256" key="1">
    <source>
        <dbReference type="ARBA" id="ARBA00004123"/>
    </source>
</evidence>
<dbReference type="InterPro" id="IPR001138">
    <property type="entry name" value="Zn2Cys6_DnaBD"/>
</dbReference>
<dbReference type="GO" id="GO:0003677">
    <property type="term" value="F:DNA binding"/>
    <property type="evidence" value="ECO:0007669"/>
    <property type="project" value="InterPro"/>
</dbReference>
<evidence type="ECO:0000256" key="4">
    <source>
        <dbReference type="ARBA" id="ARBA00023163"/>
    </source>
</evidence>
<dbReference type="GO" id="GO:0005634">
    <property type="term" value="C:nucleus"/>
    <property type="evidence" value="ECO:0007669"/>
    <property type="project" value="UniProtKB-SubCell"/>
</dbReference>
<dbReference type="PANTHER" id="PTHR47338">
    <property type="entry name" value="ZN(II)2CYS6 TRANSCRIPTION FACTOR (EUROFUNG)-RELATED"/>
    <property type="match status" value="1"/>
</dbReference>
<name>A0A2K1QQ00_9PEZI</name>
<dbReference type="OrthoDB" id="1924787at2759"/>
<dbReference type="InParanoid" id="A0A2K1QQ00"/>
<comment type="subcellular location">
    <subcellularLocation>
        <location evidence="1">Nucleus</location>
    </subcellularLocation>
</comment>
<dbReference type="InterPro" id="IPR036864">
    <property type="entry name" value="Zn2-C6_fun-type_DNA-bd_sf"/>
</dbReference>
<dbReference type="PROSITE" id="PS00463">
    <property type="entry name" value="ZN2_CY6_FUNGAL_1"/>
    <property type="match status" value="1"/>
</dbReference>
<evidence type="ECO:0000259" key="6">
    <source>
        <dbReference type="PROSITE" id="PS50048"/>
    </source>
</evidence>
<dbReference type="SUPFAM" id="SSF57701">
    <property type="entry name" value="Zn2/Cys6 DNA-binding domain"/>
    <property type="match status" value="1"/>
</dbReference>
<dbReference type="Pfam" id="PF04082">
    <property type="entry name" value="Fungal_trans"/>
    <property type="match status" value="1"/>
</dbReference>
<protein>
    <recommendedName>
        <fullName evidence="6">Zn(2)-C6 fungal-type domain-containing protein</fullName>
    </recommendedName>
</protein>
<dbReference type="CDD" id="cd00067">
    <property type="entry name" value="GAL4"/>
    <property type="match status" value="1"/>
</dbReference>
<dbReference type="CDD" id="cd12148">
    <property type="entry name" value="fungal_TF_MHR"/>
    <property type="match status" value="1"/>
</dbReference>
<dbReference type="GO" id="GO:0008270">
    <property type="term" value="F:zinc ion binding"/>
    <property type="evidence" value="ECO:0007669"/>
    <property type="project" value="InterPro"/>
</dbReference>
<keyword evidence="4" id="KW-0804">Transcription</keyword>
<dbReference type="InterPro" id="IPR007219">
    <property type="entry name" value="XnlR_reg_dom"/>
</dbReference>
<keyword evidence="3" id="KW-0805">Transcription regulation</keyword>
<dbReference type="Pfam" id="PF00172">
    <property type="entry name" value="Zn_clus"/>
    <property type="match status" value="1"/>
</dbReference>
<gene>
    <name evidence="7" type="ORF">CAC42_7221</name>
</gene>
<dbReference type="EMBL" id="NKHZ01000052">
    <property type="protein sequence ID" value="PNS17167.1"/>
    <property type="molecule type" value="Genomic_DNA"/>
</dbReference>
<dbReference type="InterPro" id="IPR050815">
    <property type="entry name" value="TF_fung"/>
</dbReference>
<evidence type="ECO:0000256" key="5">
    <source>
        <dbReference type="ARBA" id="ARBA00023242"/>
    </source>
</evidence>
<proteinExistence type="predicted"/>